<organism evidence="1 2">
    <name type="scientific">Russula earlei</name>
    <dbReference type="NCBI Taxonomy" id="71964"/>
    <lineage>
        <taxon>Eukaryota</taxon>
        <taxon>Fungi</taxon>
        <taxon>Dikarya</taxon>
        <taxon>Basidiomycota</taxon>
        <taxon>Agaricomycotina</taxon>
        <taxon>Agaricomycetes</taxon>
        <taxon>Russulales</taxon>
        <taxon>Russulaceae</taxon>
        <taxon>Russula</taxon>
    </lineage>
</organism>
<gene>
    <name evidence="1" type="ORF">F5148DRAFT_336930</name>
</gene>
<keyword evidence="2" id="KW-1185">Reference proteome</keyword>
<reference evidence="1" key="1">
    <citation type="submission" date="2021-03" db="EMBL/GenBank/DDBJ databases">
        <title>Evolutionary priming and transition to the ectomycorrhizal habit in an iconic lineage of mushroom-forming fungi: is preadaptation a requirement?</title>
        <authorList>
            <consortium name="DOE Joint Genome Institute"/>
            <person name="Looney B.P."/>
            <person name="Miyauchi S."/>
            <person name="Morin E."/>
            <person name="Drula E."/>
            <person name="Courty P.E."/>
            <person name="Chicoki N."/>
            <person name="Fauchery L."/>
            <person name="Kohler A."/>
            <person name="Kuo A."/>
            <person name="LaButti K."/>
            <person name="Pangilinan J."/>
            <person name="Lipzen A."/>
            <person name="Riley R."/>
            <person name="Andreopoulos W."/>
            <person name="He G."/>
            <person name="Johnson J."/>
            <person name="Barry K.W."/>
            <person name="Grigoriev I.V."/>
            <person name="Nagy L."/>
            <person name="Hibbett D."/>
            <person name="Henrissat B."/>
            <person name="Matheny P.B."/>
            <person name="Labbe J."/>
            <person name="Martin A.F."/>
        </authorList>
    </citation>
    <scope>NUCLEOTIDE SEQUENCE</scope>
    <source>
        <strain evidence="1">BPL698</strain>
    </source>
</reference>
<sequence length="333" mass="36256">MFILPRQFTVTVGPRLRLRLLMLRSALKQRSFHSSACSRATMRVVPIPVRKDNYSYLIIDDTVNEAAAVDPYTPSKVKEAAERLGVKVVAGITTHHHNDHSGGNQEFVSFKLNSHMLNHLIVLCDVQTRPPTQAQLFPGVPIYGGSHRSPALTQLVKGDDQFTIGKTLNVECLATPCHTQDSICYYVTDARPASASEQTASASAGAVFTGDTLFIAGCGVFFEGSGAEMHAAFQRLAALPDATVTYVGHEYTAGNLRFARSIDPDNPALARLGELVAAHGVTVGRTTIGDEKDWNVFWRLTSDQVRTATKTGPDASPTEIMDKLRTLKNNFKG</sequence>
<dbReference type="EMBL" id="JAGFNK010000215">
    <property type="protein sequence ID" value="KAI9458035.1"/>
    <property type="molecule type" value="Genomic_DNA"/>
</dbReference>
<accession>A0ACC0U2Z0</accession>
<dbReference type="Proteomes" id="UP001207468">
    <property type="component" value="Unassembled WGS sequence"/>
</dbReference>
<comment type="caution">
    <text evidence="1">The sequence shown here is derived from an EMBL/GenBank/DDBJ whole genome shotgun (WGS) entry which is preliminary data.</text>
</comment>
<evidence type="ECO:0000313" key="2">
    <source>
        <dbReference type="Proteomes" id="UP001207468"/>
    </source>
</evidence>
<proteinExistence type="predicted"/>
<evidence type="ECO:0000313" key="1">
    <source>
        <dbReference type="EMBL" id="KAI9458035.1"/>
    </source>
</evidence>
<name>A0ACC0U2Z0_9AGAM</name>
<protein>
    <submittedName>
        <fullName evidence="1">Metallo-hydrolase/oxidoreductase</fullName>
    </submittedName>
</protein>